<dbReference type="InterPro" id="IPR046955">
    <property type="entry name" value="PHR1-like"/>
</dbReference>
<proteinExistence type="predicted"/>
<dbReference type="EMBL" id="JACTNZ010000012">
    <property type="protein sequence ID" value="KAG5522651.1"/>
    <property type="molecule type" value="Genomic_DNA"/>
</dbReference>
<comment type="caution">
    <text evidence="1">The sequence shown here is derived from an EMBL/GenBank/DDBJ whole genome shotgun (WGS) entry which is preliminary data.</text>
</comment>
<evidence type="ECO:0000313" key="1">
    <source>
        <dbReference type="EMBL" id="KAG5522651.1"/>
    </source>
</evidence>
<sequence length="115" mass="13103">MREQRPFHDWVPPVPTTFIFDDDWVRPDYSTTFIFGESLALPVRLSPLLLLATPKTIMRTMGVKGFTLYHLKSHIQFYYLVKGAQMSTGATVAVKVLATDSRQGEKEFQSEVSGY</sequence>
<dbReference type="Gene3D" id="1.10.10.60">
    <property type="entry name" value="Homeodomain-like"/>
    <property type="match status" value="1"/>
</dbReference>
<dbReference type="PANTHER" id="PTHR31499:SF6">
    <property type="entry name" value="PROTEIN PHR1-LIKE 2"/>
    <property type="match status" value="1"/>
</dbReference>
<accession>A0AAV6I2C8</accession>
<organism evidence="1 2">
    <name type="scientific">Rhododendron griersonianum</name>
    <dbReference type="NCBI Taxonomy" id="479676"/>
    <lineage>
        <taxon>Eukaryota</taxon>
        <taxon>Viridiplantae</taxon>
        <taxon>Streptophyta</taxon>
        <taxon>Embryophyta</taxon>
        <taxon>Tracheophyta</taxon>
        <taxon>Spermatophyta</taxon>
        <taxon>Magnoliopsida</taxon>
        <taxon>eudicotyledons</taxon>
        <taxon>Gunneridae</taxon>
        <taxon>Pentapetalae</taxon>
        <taxon>asterids</taxon>
        <taxon>Ericales</taxon>
        <taxon>Ericaceae</taxon>
        <taxon>Ericoideae</taxon>
        <taxon>Rhodoreae</taxon>
        <taxon>Rhododendron</taxon>
    </lineage>
</organism>
<protein>
    <submittedName>
        <fullName evidence="1">Uncharacterized protein</fullName>
    </submittedName>
</protein>
<keyword evidence="2" id="KW-1185">Reference proteome</keyword>
<name>A0AAV6I2C8_9ERIC</name>
<dbReference type="Proteomes" id="UP000823749">
    <property type="component" value="Chromosome 12"/>
</dbReference>
<reference evidence="1" key="1">
    <citation type="submission" date="2020-08" db="EMBL/GenBank/DDBJ databases">
        <title>Plant Genome Project.</title>
        <authorList>
            <person name="Zhang R.-G."/>
        </authorList>
    </citation>
    <scope>NUCLEOTIDE SEQUENCE</scope>
    <source>
        <strain evidence="1">WSP0</strain>
        <tissue evidence="1">Leaf</tissue>
    </source>
</reference>
<dbReference type="PANTHER" id="PTHR31499">
    <property type="entry name" value="MYB FAMILY TRANSCRIPTION FACTOR PHL11"/>
    <property type="match status" value="1"/>
</dbReference>
<evidence type="ECO:0000313" key="2">
    <source>
        <dbReference type="Proteomes" id="UP000823749"/>
    </source>
</evidence>
<gene>
    <name evidence="1" type="ORF">RHGRI_034709</name>
</gene>
<dbReference type="AlphaFoldDB" id="A0AAV6I2C8"/>
<dbReference type="GO" id="GO:0003700">
    <property type="term" value="F:DNA-binding transcription factor activity"/>
    <property type="evidence" value="ECO:0007669"/>
    <property type="project" value="InterPro"/>
</dbReference>